<dbReference type="InterPro" id="IPR000792">
    <property type="entry name" value="Tscrpt_reg_LuxR_C"/>
</dbReference>
<dbReference type="InterPro" id="IPR016032">
    <property type="entry name" value="Sig_transdc_resp-reg_C-effctor"/>
</dbReference>
<dbReference type="EMBL" id="JAEQNC010000028">
    <property type="protein sequence ID" value="MBL0375516.1"/>
    <property type="molecule type" value="Genomic_DNA"/>
</dbReference>
<keyword evidence="2" id="KW-0238">DNA-binding</keyword>
<evidence type="ECO:0000313" key="6">
    <source>
        <dbReference type="Proteomes" id="UP000633219"/>
    </source>
</evidence>
<organism evidence="5 6">
    <name type="scientific">Rhizobium setariae</name>
    <dbReference type="NCBI Taxonomy" id="2801340"/>
    <lineage>
        <taxon>Bacteria</taxon>
        <taxon>Pseudomonadati</taxon>
        <taxon>Pseudomonadota</taxon>
        <taxon>Alphaproteobacteria</taxon>
        <taxon>Hyphomicrobiales</taxon>
        <taxon>Rhizobiaceae</taxon>
        <taxon>Rhizobium/Agrobacterium group</taxon>
        <taxon>Rhizobium</taxon>
    </lineage>
</organism>
<sequence>MKFPNLADRVYEASVLPELWENLLTEISVACGARGGVVFTSSVAGVTSVVSPGAVEGFQKFVDGNWDSVNSRRERSLQRNHAGFLADLDLFTEEEMRNDPLYTGFYYPEGLGWCVGTHIITPNDDMLVMSFEREFVKGPVPSEAVAWLDTLRPHLARSLSLTARLKEKAAAGITDTLGAFGLPACLVDARGRMKATNSLMSPLVPSYIADRRDRVGLRHLPSDYLLAEALRQRAAGRGVMSVPVPPVDDLPASVIHIVPVAGRGRDLFPTGLNILAVTFAGSSAVPDARVLRGLFDLTAAEAKVAGCIARGMSPGDVAGETGMASNTVKHHLKAVYGKTGVGHYGELVRLLCGMAI</sequence>
<comment type="caution">
    <text evidence="5">The sequence shown here is derived from an EMBL/GenBank/DDBJ whole genome shotgun (WGS) entry which is preliminary data.</text>
</comment>
<evidence type="ECO:0000256" key="1">
    <source>
        <dbReference type="ARBA" id="ARBA00023015"/>
    </source>
</evidence>
<keyword evidence="3" id="KW-0804">Transcription</keyword>
<keyword evidence="1" id="KW-0805">Transcription regulation</keyword>
<dbReference type="Pfam" id="PF00196">
    <property type="entry name" value="GerE"/>
    <property type="match status" value="1"/>
</dbReference>
<evidence type="ECO:0000313" key="5">
    <source>
        <dbReference type="EMBL" id="MBL0375516.1"/>
    </source>
</evidence>
<accession>A0A937CPZ8</accession>
<dbReference type="GO" id="GO:0003677">
    <property type="term" value="F:DNA binding"/>
    <property type="evidence" value="ECO:0007669"/>
    <property type="project" value="UniProtKB-KW"/>
</dbReference>
<dbReference type="SUPFAM" id="SSF46894">
    <property type="entry name" value="C-terminal effector domain of the bipartite response regulators"/>
    <property type="match status" value="1"/>
</dbReference>
<dbReference type="AlphaFoldDB" id="A0A937CPZ8"/>
<dbReference type="Proteomes" id="UP000633219">
    <property type="component" value="Unassembled WGS sequence"/>
</dbReference>
<gene>
    <name evidence="5" type="ORF">JJB09_26265</name>
</gene>
<dbReference type="PANTHER" id="PTHR44688">
    <property type="entry name" value="DNA-BINDING TRANSCRIPTIONAL ACTIVATOR DEVR_DOSR"/>
    <property type="match status" value="1"/>
</dbReference>
<dbReference type="SMART" id="SM00421">
    <property type="entry name" value="HTH_LUXR"/>
    <property type="match status" value="1"/>
</dbReference>
<evidence type="ECO:0000256" key="3">
    <source>
        <dbReference type="ARBA" id="ARBA00023163"/>
    </source>
</evidence>
<evidence type="ECO:0000259" key="4">
    <source>
        <dbReference type="SMART" id="SM00421"/>
    </source>
</evidence>
<evidence type="ECO:0000256" key="2">
    <source>
        <dbReference type="ARBA" id="ARBA00023125"/>
    </source>
</evidence>
<dbReference type="Gene3D" id="1.10.10.10">
    <property type="entry name" value="Winged helix-like DNA-binding domain superfamily/Winged helix DNA-binding domain"/>
    <property type="match status" value="1"/>
</dbReference>
<name>A0A937CPZ8_9HYPH</name>
<proteinExistence type="predicted"/>
<dbReference type="PANTHER" id="PTHR44688:SF16">
    <property type="entry name" value="DNA-BINDING TRANSCRIPTIONAL ACTIVATOR DEVR_DOSR"/>
    <property type="match status" value="1"/>
</dbReference>
<protein>
    <recommendedName>
        <fullName evidence="4">HTH luxR-type domain-containing protein</fullName>
    </recommendedName>
</protein>
<feature type="domain" description="HTH luxR-type" evidence="4">
    <location>
        <begin position="294"/>
        <end position="351"/>
    </location>
</feature>
<reference evidence="5" key="1">
    <citation type="submission" date="2021-01" db="EMBL/GenBank/DDBJ databases">
        <title>Rhizobium sp. strain KVB221 16S ribosomal RNA gene Genome sequencing and assembly.</title>
        <authorList>
            <person name="Kang M."/>
        </authorList>
    </citation>
    <scope>NUCLEOTIDE SEQUENCE</scope>
    <source>
        <strain evidence="5">KVB221</strain>
    </source>
</reference>
<dbReference type="InterPro" id="IPR036388">
    <property type="entry name" value="WH-like_DNA-bd_sf"/>
</dbReference>
<dbReference type="RefSeq" id="WP_201664060.1">
    <property type="nucleotide sequence ID" value="NZ_JAEQNC010000028.1"/>
</dbReference>
<keyword evidence="6" id="KW-1185">Reference proteome</keyword>
<dbReference type="GO" id="GO:0006355">
    <property type="term" value="P:regulation of DNA-templated transcription"/>
    <property type="evidence" value="ECO:0007669"/>
    <property type="project" value="InterPro"/>
</dbReference>